<sequence length="88" mass="10521">MGNWEFREYGMTLRQALELEDHIKGLENKFLISLRKVTLFFVRANFGKNVTLYQKLPPNYSCLRATQYSFCRVCFGRRFGDEKDRVKM</sequence>
<dbReference type="EMBL" id="LLXL01001491">
    <property type="protein sequence ID" value="PKK64213.1"/>
    <property type="molecule type" value="Genomic_DNA"/>
</dbReference>
<dbReference type="Proteomes" id="UP000233469">
    <property type="component" value="Unassembled WGS sequence"/>
</dbReference>
<comment type="caution">
    <text evidence="1">The sequence shown here is derived from an EMBL/GenBank/DDBJ whole genome shotgun (WGS) entry which is preliminary data.</text>
</comment>
<evidence type="ECO:0000313" key="1">
    <source>
        <dbReference type="EMBL" id="PKK64213.1"/>
    </source>
</evidence>
<organism evidence="1 2">
    <name type="scientific">Rhizophagus irregularis</name>
    <dbReference type="NCBI Taxonomy" id="588596"/>
    <lineage>
        <taxon>Eukaryota</taxon>
        <taxon>Fungi</taxon>
        <taxon>Fungi incertae sedis</taxon>
        <taxon>Mucoromycota</taxon>
        <taxon>Glomeromycotina</taxon>
        <taxon>Glomeromycetes</taxon>
        <taxon>Glomerales</taxon>
        <taxon>Glomeraceae</taxon>
        <taxon>Rhizophagus</taxon>
    </lineage>
</organism>
<protein>
    <submittedName>
        <fullName evidence="1">Uncharacterized protein</fullName>
    </submittedName>
</protein>
<name>A0A2N1MRG4_9GLOM</name>
<proteinExistence type="predicted"/>
<reference evidence="1 2" key="1">
    <citation type="submission" date="2016-04" db="EMBL/GenBank/DDBJ databases">
        <title>Genome analyses suggest a sexual origin of heterokaryosis in a supposedly ancient asexual fungus.</title>
        <authorList>
            <person name="Ropars J."/>
            <person name="Sedzielewska K."/>
            <person name="Noel J."/>
            <person name="Charron P."/>
            <person name="Farinelli L."/>
            <person name="Marton T."/>
            <person name="Kruger M."/>
            <person name="Pelin A."/>
            <person name="Brachmann A."/>
            <person name="Corradi N."/>
        </authorList>
    </citation>
    <scope>NUCLEOTIDE SEQUENCE [LARGE SCALE GENOMIC DNA]</scope>
    <source>
        <strain evidence="1 2">C2</strain>
    </source>
</reference>
<evidence type="ECO:0000313" key="2">
    <source>
        <dbReference type="Proteomes" id="UP000233469"/>
    </source>
</evidence>
<gene>
    <name evidence="1" type="ORF">RhiirC2_110433</name>
</gene>
<reference evidence="1 2" key="2">
    <citation type="submission" date="2017-10" db="EMBL/GenBank/DDBJ databases">
        <title>Extensive intraspecific genome diversity in a model arbuscular mycorrhizal fungus.</title>
        <authorList>
            <person name="Chen E.C.H."/>
            <person name="Morin E."/>
            <person name="Baudet D."/>
            <person name="Noel J."/>
            <person name="Ndikumana S."/>
            <person name="Charron P."/>
            <person name="St-Onge C."/>
            <person name="Giorgi J."/>
            <person name="Grigoriev I.V."/>
            <person name="Roux C."/>
            <person name="Martin F.M."/>
            <person name="Corradi N."/>
        </authorList>
    </citation>
    <scope>NUCLEOTIDE SEQUENCE [LARGE SCALE GENOMIC DNA]</scope>
    <source>
        <strain evidence="1 2">C2</strain>
    </source>
</reference>
<dbReference type="VEuPathDB" id="FungiDB:FUN_017461"/>
<accession>A0A2N1MRG4</accession>
<dbReference type="AlphaFoldDB" id="A0A2N1MRG4"/>